<dbReference type="SUPFAM" id="SSF46785">
    <property type="entry name" value="Winged helix' DNA-binding domain"/>
    <property type="match status" value="2"/>
</dbReference>
<dbReference type="SUPFAM" id="SSF50447">
    <property type="entry name" value="Translation proteins"/>
    <property type="match status" value="1"/>
</dbReference>
<evidence type="ECO:0000313" key="10">
    <source>
        <dbReference type="EMBL" id="MDC3420453.1"/>
    </source>
</evidence>
<dbReference type="GO" id="GO:0003723">
    <property type="term" value="F:RNA binding"/>
    <property type="evidence" value="ECO:0007669"/>
    <property type="project" value="InterPro"/>
</dbReference>
<keyword evidence="5" id="KW-0648">Protein biosynthesis</keyword>
<proteinExistence type="predicted"/>
<dbReference type="InterPro" id="IPR005225">
    <property type="entry name" value="Small_GTP-bd"/>
</dbReference>
<evidence type="ECO:0000256" key="4">
    <source>
        <dbReference type="ARBA" id="ARBA00022741"/>
    </source>
</evidence>
<dbReference type="Pfam" id="PF09107">
    <property type="entry name" value="WHD_3rd_SelB"/>
    <property type="match status" value="1"/>
</dbReference>
<dbReference type="EMBL" id="JAMQJZ010000005">
    <property type="protein sequence ID" value="MDC3420453.1"/>
    <property type="molecule type" value="Genomic_DNA"/>
</dbReference>
<dbReference type="InterPro" id="IPR009001">
    <property type="entry name" value="Transl_elong_EF1A/Init_IF2_C"/>
</dbReference>
<dbReference type="Gene3D" id="3.40.50.300">
    <property type="entry name" value="P-loop containing nucleotide triphosphate hydrolases"/>
    <property type="match status" value="1"/>
</dbReference>
<dbReference type="Pfam" id="PF25461">
    <property type="entry name" value="Beta-barrel_SelB"/>
    <property type="match status" value="1"/>
</dbReference>
<evidence type="ECO:0000259" key="9">
    <source>
        <dbReference type="PROSITE" id="PS51722"/>
    </source>
</evidence>
<dbReference type="InterPro" id="IPR015190">
    <property type="entry name" value="Elong_fac_SelB-wing-hlx_typ-2"/>
</dbReference>
<dbReference type="GO" id="GO:0005525">
    <property type="term" value="F:GTP binding"/>
    <property type="evidence" value="ECO:0007669"/>
    <property type="project" value="UniProtKB-KW"/>
</dbReference>
<dbReference type="PROSITE" id="PS00301">
    <property type="entry name" value="G_TR_1"/>
    <property type="match status" value="1"/>
</dbReference>
<dbReference type="InterPro" id="IPR036388">
    <property type="entry name" value="WH-like_DNA-bd_sf"/>
</dbReference>
<feature type="domain" description="Tr-type G" evidence="9">
    <location>
        <begin position="3"/>
        <end position="174"/>
    </location>
</feature>
<evidence type="ECO:0000256" key="6">
    <source>
        <dbReference type="ARBA" id="ARBA00023134"/>
    </source>
</evidence>
<evidence type="ECO:0000313" key="11">
    <source>
        <dbReference type="Proteomes" id="UP001145072"/>
    </source>
</evidence>
<evidence type="ECO:0000256" key="1">
    <source>
        <dbReference type="ARBA" id="ARBA00004496"/>
    </source>
</evidence>
<dbReference type="PANTHER" id="PTHR43721:SF11">
    <property type="entry name" value="SELENOCYSTEINE-SPECIFIC ELONGATION FACTOR"/>
    <property type="match status" value="1"/>
</dbReference>
<dbReference type="InterPro" id="IPR000795">
    <property type="entry name" value="T_Tr_GTP-bd_dom"/>
</dbReference>
<keyword evidence="4" id="KW-0547">Nucleotide-binding</keyword>
<dbReference type="InterPro" id="IPR004161">
    <property type="entry name" value="EFTu-like_2"/>
</dbReference>
<keyword evidence="10" id="KW-0251">Elongation factor</keyword>
<evidence type="ECO:0000256" key="7">
    <source>
        <dbReference type="ARBA" id="ARBA00025526"/>
    </source>
</evidence>
<dbReference type="SUPFAM" id="SSF52540">
    <property type="entry name" value="P-loop containing nucleoside triphosphate hydrolases"/>
    <property type="match status" value="1"/>
</dbReference>
<dbReference type="InterPro" id="IPR027417">
    <property type="entry name" value="P-loop_NTPase"/>
</dbReference>
<comment type="function">
    <text evidence="7">Translation factor necessary for the incorporation of selenocysteine into proteins. It probably replaces EF-Tu for the insertion of selenocysteine directed by the UGA codon. SelB binds GTP and GDP.</text>
</comment>
<dbReference type="CDD" id="cd15491">
    <property type="entry name" value="selB_III"/>
    <property type="match status" value="1"/>
</dbReference>
<keyword evidence="11" id="KW-1185">Reference proteome</keyword>
<dbReference type="Gene3D" id="1.10.10.2770">
    <property type="match status" value="1"/>
</dbReference>
<evidence type="ECO:0000256" key="2">
    <source>
        <dbReference type="ARBA" id="ARBA00015953"/>
    </source>
</evidence>
<keyword evidence="3" id="KW-0963">Cytoplasm</keyword>
<dbReference type="GO" id="GO:0001514">
    <property type="term" value="P:selenocysteine incorporation"/>
    <property type="evidence" value="ECO:0007669"/>
    <property type="project" value="InterPro"/>
</dbReference>
<evidence type="ECO:0000256" key="3">
    <source>
        <dbReference type="ARBA" id="ARBA00022490"/>
    </source>
</evidence>
<dbReference type="GO" id="GO:0005737">
    <property type="term" value="C:cytoplasm"/>
    <property type="evidence" value="ECO:0007669"/>
    <property type="project" value="UniProtKB-SubCell"/>
</dbReference>
<gene>
    <name evidence="10" type="primary">selB</name>
    <name evidence="10" type="ORF">NC661_08745</name>
</gene>
<protein>
    <recommendedName>
        <fullName evidence="2">Selenocysteine-specific elongation factor</fullName>
    </recommendedName>
    <alternativeName>
        <fullName evidence="8">SelB translation factor</fullName>
    </alternativeName>
</protein>
<comment type="caution">
    <text evidence="10">The sequence shown here is derived from an EMBL/GenBank/DDBJ whole genome shotgun (WGS) entry which is preliminary data.</text>
</comment>
<dbReference type="PROSITE" id="PS51722">
    <property type="entry name" value="G_TR_2"/>
    <property type="match status" value="1"/>
</dbReference>
<dbReference type="Pfam" id="PF03144">
    <property type="entry name" value="GTP_EFTU_D2"/>
    <property type="match status" value="1"/>
</dbReference>
<dbReference type="GO" id="GO:0003746">
    <property type="term" value="F:translation elongation factor activity"/>
    <property type="evidence" value="ECO:0007669"/>
    <property type="project" value="UniProtKB-KW"/>
</dbReference>
<dbReference type="CDD" id="cd04171">
    <property type="entry name" value="SelB"/>
    <property type="match status" value="1"/>
</dbReference>
<dbReference type="InterPro" id="IPR050055">
    <property type="entry name" value="EF-Tu_GTPase"/>
</dbReference>
<dbReference type="AlphaFoldDB" id="A0A9X3WKT8"/>
<dbReference type="NCBIfam" id="TIGR00231">
    <property type="entry name" value="small_GTP"/>
    <property type="match status" value="1"/>
</dbReference>
<dbReference type="SUPFAM" id="SSF50465">
    <property type="entry name" value="EF-Tu/eEF-1alpha/eIF2-gamma C-terminal domain"/>
    <property type="match status" value="1"/>
</dbReference>
<dbReference type="GO" id="GO:0003924">
    <property type="term" value="F:GTPase activity"/>
    <property type="evidence" value="ECO:0007669"/>
    <property type="project" value="InterPro"/>
</dbReference>
<dbReference type="PRINTS" id="PR00315">
    <property type="entry name" value="ELONGATNFCT"/>
</dbReference>
<evidence type="ECO:0000256" key="5">
    <source>
        <dbReference type="ARBA" id="ARBA00022917"/>
    </source>
</evidence>
<keyword evidence="6" id="KW-0342">GTP-binding</keyword>
<accession>A0A9X3WKT8</accession>
<dbReference type="InterPro" id="IPR036390">
    <property type="entry name" value="WH_DNA-bd_sf"/>
</dbReference>
<dbReference type="Pfam" id="PF09106">
    <property type="entry name" value="WHD_2nd_SelB"/>
    <property type="match status" value="1"/>
</dbReference>
<name>A0A9X3WKT8_9BACI</name>
<dbReference type="InterPro" id="IPR004535">
    <property type="entry name" value="Transl_elong_SelB"/>
</dbReference>
<dbReference type="CDD" id="cd03696">
    <property type="entry name" value="SelB_II"/>
    <property type="match status" value="1"/>
</dbReference>
<dbReference type="InterPro" id="IPR009000">
    <property type="entry name" value="Transl_B-barrel_sf"/>
</dbReference>
<dbReference type="NCBIfam" id="TIGR00475">
    <property type="entry name" value="selB"/>
    <property type="match status" value="1"/>
</dbReference>
<dbReference type="InterPro" id="IPR031157">
    <property type="entry name" value="G_TR_CS"/>
</dbReference>
<dbReference type="PANTHER" id="PTHR43721">
    <property type="entry name" value="ELONGATION FACTOR TU-RELATED"/>
    <property type="match status" value="1"/>
</dbReference>
<sequence length="626" mass="71303">MKEKYFTVGMAGHIDHGKTTLTKALTNIDTDRLMEEKARGISIELGYAPIKTEKNIHVSIVDVPGHERFIRQMIAGVAGIDLVMMVIAADEGVMPQTKEHLEILSFLGIKQAIIVITKIDQVDDEMLDIVTLDITETLESSPFHEAQMFFVDSVSGKGLSELKQAIFEKLEQMDFRDRHGSFRMPIDQVFTVQGQGTIVRGTVYEGSVHKASSLVVLPLEKKVRARNIQVHHQDVEVAHAGQRTAINLGGANREDIERGDVLVSSDHFLVTDTIDVSIRFVDDLQFPVKQRAPVKMHVGTSEVMGKLVFFDRNVVQENVGEVLCQVRLEKEIVVRRGDRFILRRPTPVETIGGGWVIDPKGDTYRFGEKTVEMLQKKKEGSPKDLVTDALKDHFLLSVDELVQATSLDIDEVKQILKEDAIIPLPKGKYTLKLLVDRLGETILDQIVSYHEAYPMRLGMNKAEMIQSLDGSYPKIMMEYTIETFIEEERLKKVNQFIAKADFQPHLPKKWEKRMEEVIEDLHNDGLTVQKWEEYVNNSTISSQQGDELEVFLLQTNQAYRLTEDLIIHKTALEDAIKRLKENTEDSFSLNDAKEVWNISRKYLIPILELLDELGITKRHDSERYWG</sequence>
<dbReference type="Gene3D" id="2.40.30.10">
    <property type="entry name" value="Translation factors"/>
    <property type="match status" value="1"/>
</dbReference>
<dbReference type="Proteomes" id="UP001145072">
    <property type="component" value="Unassembled WGS sequence"/>
</dbReference>
<dbReference type="InterPro" id="IPR057335">
    <property type="entry name" value="Beta-barrel_SelB"/>
</dbReference>
<evidence type="ECO:0000256" key="8">
    <source>
        <dbReference type="ARBA" id="ARBA00031615"/>
    </source>
</evidence>
<dbReference type="InterPro" id="IPR015191">
    <property type="entry name" value="SelB_WHD4"/>
</dbReference>
<dbReference type="Gene3D" id="1.10.10.10">
    <property type="entry name" value="Winged helix-like DNA-binding domain superfamily/Winged helix DNA-binding domain"/>
    <property type="match status" value="1"/>
</dbReference>
<organism evidence="10 11">
    <name type="scientific">Aquibacillus koreensis</name>
    <dbReference type="NCBI Taxonomy" id="279446"/>
    <lineage>
        <taxon>Bacteria</taxon>
        <taxon>Bacillati</taxon>
        <taxon>Bacillota</taxon>
        <taxon>Bacilli</taxon>
        <taxon>Bacillales</taxon>
        <taxon>Bacillaceae</taxon>
        <taxon>Aquibacillus</taxon>
    </lineage>
</organism>
<comment type="subcellular location">
    <subcellularLocation>
        <location evidence="1">Cytoplasm</location>
    </subcellularLocation>
</comment>
<reference evidence="10" key="1">
    <citation type="submission" date="2022-06" db="EMBL/GenBank/DDBJ databases">
        <title>Aquibacillus sp. a new bacterium isolated from soil saline samples.</title>
        <authorList>
            <person name="Galisteo C."/>
            <person name="De La Haba R."/>
            <person name="Sanchez-Porro C."/>
            <person name="Ventosa A."/>
        </authorList>
    </citation>
    <scope>NUCLEOTIDE SEQUENCE</scope>
    <source>
        <strain evidence="10">JCM 12387</strain>
    </source>
</reference>
<dbReference type="Pfam" id="PF00009">
    <property type="entry name" value="GTP_EFTU"/>
    <property type="match status" value="1"/>
</dbReference>